<dbReference type="SUPFAM" id="SSF52833">
    <property type="entry name" value="Thioredoxin-like"/>
    <property type="match status" value="1"/>
</dbReference>
<gene>
    <name evidence="4" type="ORF">LADA_0C02674G</name>
</gene>
<feature type="domain" description="UBX" evidence="3">
    <location>
        <begin position="331"/>
        <end position="432"/>
    </location>
</feature>
<keyword evidence="2" id="KW-1133">Transmembrane helix</keyword>
<evidence type="ECO:0000256" key="2">
    <source>
        <dbReference type="SAM" id="Phobius"/>
    </source>
</evidence>
<dbReference type="PROSITE" id="PS50033">
    <property type="entry name" value="UBX"/>
    <property type="match status" value="1"/>
</dbReference>
<keyword evidence="2" id="KW-0472">Membrane</keyword>
<dbReference type="Pfam" id="PF00789">
    <property type="entry name" value="UBX"/>
    <property type="match status" value="1"/>
</dbReference>
<reference evidence="5" key="1">
    <citation type="submission" date="2016-03" db="EMBL/GenBank/DDBJ databases">
        <authorList>
            <person name="Devillers H."/>
        </authorList>
    </citation>
    <scope>NUCLEOTIDE SEQUENCE [LARGE SCALE GENOMIC DNA]</scope>
</reference>
<dbReference type="AlphaFoldDB" id="A0A1G4IYF9"/>
<evidence type="ECO:0000313" key="5">
    <source>
        <dbReference type="Proteomes" id="UP000190274"/>
    </source>
</evidence>
<keyword evidence="5" id="KW-1185">Reference proteome</keyword>
<dbReference type="SUPFAM" id="SSF54236">
    <property type="entry name" value="Ubiquitin-like"/>
    <property type="match status" value="1"/>
</dbReference>
<dbReference type="SMART" id="SM00594">
    <property type="entry name" value="UAS"/>
    <property type="match status" value="1"/>
</dbReference>
<proteinExistence type="predicted"/>
<feature type="transmembrane region" description="Helical" evidence="2">
    <location>
        <begin position="49"/>
        <end position="72"/>
    </location>
</feature>
<dbReference type="Proteomes" id="UP000190274">
    <property type="component" value="Chromosome C"/>
</dbReference>
<feature type="region of interest" description="Disordered" evidence="1">
    <location>
        <begin position="9"/>
        <end position="39"/>
    </location>
</feature>
<dbReference type="InterPro" id="IPR001012">
    <property type="entry name" value="UBX_dom"/>
</dbReference>
<accession>A0A1G4IYF9</accession>
<sequence>MEYLQRLMRPGENQGFRPIPGTFSENERPASGETPENTDRTSWKKVARLCLGAPLLAIYYLMVVVISLMNILRPLNKLWSFYDRKNRAVNHEDAFSALMDNLACEHSSSVTKMAPEEANLDHSFSFASIYKSEDGTLLSSLRPGYAKLLQSAWDQGKFGIVYLHDPLLDNCGQFLGPLCSEKFVNLARQYQALIWMGDITNLEALQVANSLKVRKLPFLGLLAPKAGSKIQLIDSIEGEQLEFSLASLENSMAKYYPRLISLRQQQQNSELNRLMRQQQDARFHESLRQDQERDRIRAAELASEENQQREEALKQQWLLWRKSVLVDEPVRADNACRVAIRIIDQGRIVRHFDPNLPIEEIYAFVELTRMGLMNESRNDSPAFGRQPDYEYRYPFKLITPVPRCDLDPQVLIRDVDAIFPSGNIVMELIATD</sequence>
<protein>
    <submittedName>
        <fullName evidence="4">LADA_0C02674g1_1</fullName>
    </submittedName>
</protein>
<dbReference type="InterPro" id="IPR036249">
    <property type="entry name" value="Thioredoxin-like_sf"/>
</dbReference>
<dbReference type="InterPro" id="IPR029071">
    <property type="entry name" value="Ubiquitin-like_domsf"/>
</dbReference>
<dbReference type="OrthoDB" id="1026733at2759"/>
<dbReference type="InterPro" id="IPR006577">
    <property type="entry name" value="UAS"/>
</dbReference>
<evidence type="ECO:0000256" key="1">
    <source>
        <dbReference type="SAM" id="MobiDB-lite"/>
    </source>
</evidence>
<keyword evidence="2" id="KW-0812">Transmembrane</keyword>
<dbReference type="PANTHER" id="PTHR23322">
    <property type="entry name" value="FAS-ASSOCIATED PROTEIN"/>
    <property type="match status" value="1"/>
</dbReference>
<dbReference type="GO" id="GO:0043130">
    <property type="term" value="F:ubiquitin binding"/>
    <property type="evidence" value="ECO:0007669"/>
    <property type="project" value="TreeGrafter"/>
</dbReference>
<dbReference type="STRING" id="1266660.A0A1G4IYF9"/>
<dbReference type="GO" id="GO:0005783">
    <property type="term" value="C:endoplasmic reticulum"/>
    <property type="evidence" value="ECO:0007669"/>
    <property type="project" value="TreeGrafter"/>
</dbReference>
<dbReference type="SMART" id="SM00166">
    <property type="entry name" value="UBX"/>
    <property type="match status" value="1"/>
</dbReference>
<dbReference type="CDD" id="cd01767">
    <property type="entry name" value="UBX"/>
    <property type="match status" value="1"/>
</dbReference>
<evidence type="ECO:0000313" key="4">
    <source>
        <dbReference type="EMBL" id="SCU82047.1"/>
    </source>
</evidence>
<dbReference type="Gene3D" id="3.40.30.10">
    <property type="entry name" value="Glutaredoxin"/>
    <property type="match status" value="1"/>
</dbReference>
<evidence type="ECO:0000259" key="3">
    <source>
        <dbReference type="PROSITE" id="PS50033"/>
    </source>
</evidence>
<dbReference type="Gene3D" id="3.10.20.90">
    <property type="entry name" value="Phosphatidylinositol 3-kinase Catalytic Subunit, Chain A, domain 1"/>
    <property type="match status" value="1"/>
</dbReference>
<dbReference type="PANTHER" id="PTHR23322:SF103">
    <property type="entry name" value="UBX DOMAIN-CONTAINING PROTEIN 3"/>
    <property type="match status" value="1"/>
</dbReference>
<name>A0A1G4IYF9_9SACH</name>
<dbReference type="InterPro" id="IPR050730">
    <property type="entry name" value="UBX_domain-protein"/>
</dbReference>
<dbReference type="GO" id="GO:0036503">
    <property type="term" value="P:ERAD pathway"/>
    <property type="evidence" value="ECO:0007669"/>
    <property type="project" value="TreeGrafter"/>
</dbReference>
<organism evidence="4 5">
    <name type="scientific">Lachancea dasiensis</name>
    <dbReference type="NCBI Taxonomy" id="1072105"/>
    <lineage>
        <taxon>Eukaryota</taxon>
        <taxon>Fungi</taxon>
        <taxon>Dikarya</taxon>
        <taxon>Ascomycota</taxon>
        <taxon>Saccharomycotina</taxon>
        <taxon>Saccharomycetes</taxon>
        <taxon>Saccharomycetales</taxon>
        <taxon>Saccharomycetaceae</taxon>
        <taxon>Lachancea</taxon>
    </lineage>
</organism>
<dbReference type="EMBL" id="LT598459">
    <property type="protein sequence ID" value="SCU82047.1"/>
    <property type="molecule type" value="Genomic_DNA"/>
</dbReference>